<dbReference type="GO" id="GO:0005634">
    <property type="term" value="C:nucleus"/>
    <property type="evidence" value="ECO:0007669"/>
    <property type="project" value="TreeGrafter"/>
</dbReference>
<reference evidence="1" key="1">
    <citation type="journal article" date="2020" name="Nature">
        <title>Giant virus diversity and host interactions through global metagenomics.</title>
        <authorList>
            <person name="Schulz F."/>
            <person name="Roux S."/>
            <person name="Paez-Espino D."/>
            <person name="Jungbluth S."/>
            <person name="Walsh D.A."/>
            <person name="Denef V.J."/>
            <person name="McMahon K.D."/>
            <person name="Konstantinidis K.T."/>
            <person name="Eloe-Fadrosh E.A."/>
            <person name="Kyrpides N.C."/>
            <person name="Woyke T."/>
        </authorList>
    </citation>
    <scope>NUCLEOTIDE SEQUENCE</scope>
    <source>
        <strain evidence="1">GVMAG-M-3300023184-77</strain>
    </source>
</reference>
<dbReference type="SUPFAM" id="SSF52540">
    <property type="entry name" value="P-loop containing nucleoside triphosphate hydrolases"/>
    <property type="match status" value="1"/>
</dbReference>
<dbReference type="EMBL" id="MN740165">
    <property type="protein sequence ID" value="QHT91561.1"/>
    <property type="molecule type" value="Genomic_DNA"/>
</dbReference>
<dbReference type="GO" id="GO:0000725">
    <property type="term" value="P:recombinational repair"/>
    <property type="evidence" value="ECO:0007669"/>
    <property type="project" value="TreeGrafter"/>
</dbReference>
<dbReference type="PANTHER" id="PTHR11070:SF66">
    <property type="entry name" value="UVRD-LIKE HELICASE C-TERMINAL DOMAIN-CONTAINING PROTEIN"/>
    <property type="match status" value="1"/>
</dbReference>
<dbReference type="InterPro" id="IPR027417">
    <property type="entry name" value="P-loop_NTPase"/>
</dbReference>
<evidence type="ECO:0000313" key="1">
    <source>
        <dbReference type="EMBL" id="QHT91561.1"/>
    </source>
</evidence>
<dbReference type="InterPro" id="IPR000212">
    <property type="entry name" value="DNA_helicase_UvrD/REP"/>
</dbReference>
<sequence>MNPSDEQKEILKAIKKDYSVIGDCVAGSGKTTTVFFIAKMFPNKNILQITYNAQLKLEVREKVEQSNIKNLEIHTYHSLAVKFYDENGHEDNVINNIIKNDVVTKRKIPKYDIVVIDETQDMTLLFYKLVHKFLNDHNNPIQMVILGDKHQGVYKFKGADFRYLTLSENLWNKSLRFQHKTLNTSYRLTHQTAAFVNNIMIGEDRIKTIRKGPQVTYLYGNIFNIVSEQLFNYIYKLIIQDNIRPDDIFILAPSIKKKIEKDKKTGMTPLKLLENKLASKGIPICYPISDDAMLDENIIKGKIVFSTYNQSKGRERKIVIIFNFDASFFKYYDKVSNPNVCPPVFFVASTRPLQHLLVLHSNKEECLPFLKKSLNEIKTLDYVHFIDLEDGYKKKEDEEFIEDCHITSPTDLVSFIKDIYISDLSSIVEKVFSQVQKPYYITKIPSKVLFENGLYEDVSDINGLVIPAIYEDKHIGNSTIQKKSESMYKNILGNKKHKFLKSSYEKLESIEDDLEYYTYLGIMYISLQEELYNKIYQMPTYTWLSHEMIQNSFESLEKNISNKETFYESQVSYECDDYIEYGPIKVNGRIDALDSSNAWELKCVESLSLEHFLQVVIYAWIWKNEYIEEYGSRKFHILNMKNGEIHTLDTNSSLIDKAMDILFENKYSQQKKLSDTEFIEQCLSTRKDVDFIYKRNECLIMDE</sequence>
<dbReference type="AlphaFoldDB" id="A0A6C0IEK0"/>
<proteinExistence type="predicted"/>
<name>A0A6C0IEK0_9ZZZZ</name>
<dbReference type="GO" id="GO:0005524">
    <property type="term" value="F:ATP binding"/>
    <property type="evidence" value="ECO:0007669"/>
    <property type="project" value="InterPro"/>
</dbReference>
<dbReference type="PANTHER" id="PTHR11070">
    <property type="entry name" value="UVRD / RECB / PCRA DNA HELICASE FAMILY MEMBER"/>
    <property type="match status" value="1"/>
</dbReference>
<dbReference type="GO" id="GO:0043138">
    <property type="term" value="F:3'-5' DNA helicase activity"/>
    <property type="evidence" value="ECO:0007669"/>
    <property type="project" value="TreeGrafter"/>
</dbReference>
<protein>
    <submittedName>
        <fullName evidence="1">Uncharacterized protein</fullName>
    </submittedName>
</protein>
<dbReference type="GO" id="GO:0003677">
    <property type="term" value="F:DNA binding"/>
    <property type="evidence" value="ECO:0007669"/>
    <property type="project" value="InterPro"/>
</dbReference>
<dbReference type="Gene3D" id="3.40.50.300">
    <property type="entry name" value="P-loop containing nucleotide triphosphate hydrolases"/>
    <property type="match status" value="2"/>
</dbReference>
<organism evidence="1">
    <name type="scientific">viral metagenome</name>
    <dbReference type="NCBI Taxonomy" id="1070528"/>
    <lineage>
        <taxon>unclassified sequences</taxon>
        <taxon>metagenomes</taxon>
        <taxon>organismal metagenomes</taxon>
    </lineage>
</organism>
<accession>A0A6C0IEK0</accession>
<dbReference type="Pfam" id="PF13245">
    <property type="entry name" value="AAA_19"/>
    <property type="match status" value="1"/>
</dbReference>